<accession>A0A5C5XPM9</accession>
<keyword evidence="1" id="KW-1133">Transmembrane helix</keyword>
<name>A0A5C5XPM9_9PLAN</name>
<dbReference type="Proteomes" id="UP000316095">
    <property type="component" value="Unassembled WGS sequence"/>
</dbReference>
<reference evidence="2 3" key="1">
    <citation type="submission" date="2019-02" db="EMBL/GenBank/DDBJ databases">
        <title>Deep-cultivation of Planctomycetes and their phenomic and genomic characterization uncovers novel biology.</title>
        <authorList>
            <person name="Wiegand S."/>
            <person name="Jogler M."/>
            <person name="Boedeker C."/>
            <person name="Pinto D."/>
            <person name="Vollmers J."/>
            <person name="Rivas-Marin E."/>
            <person name="Kohn T."/>
            <person name="Peeters S.H."/>
            <person name="Heuer A."/>
            <person name="Rast P."/>
            <person name="Oberbeckmann S."/>
            <person name="Bunk B."/>
            <person name="Jeske O."/>
            <person name="Meyerdierks A."/>
            <person name="Storesund J.E."/>
            <person name="Kallscheuer N."/>
            <person name="Luecker S."/>
            <person name="Lage O.M."/>
            <person name="Pohl T."/>
            <person name="Merkel B.J."/>
            <person name="Hornburger P."/>
            <person name="Mueller R.-W."/>
            <person name="Bruemmer F."/>
            <person name="Labrenz M."/>
            <person name="Spormann A.M."/>
            <person name="Op Den Camp H."/>
            <person name="Overmann J."/>
            <person name="Amann R."/>
            <person name="Jetten M.S.M."/>
            <person name="Mascher T."/>
            <person name="Medema M.H."/>
            <person name="Devos D.P."/>
            <person name="Kaster A.-K."/>
            <person name="Ovreas L."/>
            <person name="Rohde M."/>
            <person name="Galperin M.Y."/>
            <person name="Jogler C."/>
        </authorList>
    </citation>
    <scope>NUCLEOTIDE SEQUENCE [LARGE SCALE GENOMIC DNA]</scope>
    <source>
        <strain evidence="2 3">Pan54</strain>
    </source>
</reference>
<keyword evidence="3" id="KW-1185">Reference proteome</keyword>
<keyword evidence="1" id="KW-0472">Membrane</keyword>
<proteinExistence type="predicted"/>
<dbReference type="AlphaFoldDB" id="A0A5C5XPM9"/>
<protein>
    <submittedName>
        <fullName evidence="2">Uncharacterized protein</fullName>
    </submittedName>
</protein>
<feature type="transmembrane region" description="Helical" evidence="1">
    <location>
        <begin position="34"/>
        <end position="53"/>
    </location>
</feature>
<evidence type="ECO:0000256" key="1">
    <source>
        <dbReference type="SAM" id="Phobius"/>
    </source>
</evidence>
<evidence type="ECO:0000313" key="3">
    <source>
        <dbReference type="Proteomes" id="UP000316095"/>
    </source>
</evidence>
<feature type="transmembrane region" description="Helical" evidence="1">
    <location>
        <begin position="73"/>
        <end position="105"/>
    </location>
</feature>
<dbReference type="EMBL" id="SJPG01000001">
    <property type="protein sequence ID" value="TWT64025.1"/>
    <property type="molecule type" value="Genomic_DNA"/>
</dbReference>
<evidence type="ECO:0000313" key="2">
    <source>
        <dbReference type="EMBL" id="TWT64025.1"/>
    </source>
</evidence>
<organism evidence="2 3">
    <name type="scientific">Rubinisphaera italica</name>
    <dbReference type="NCBI Taxonomy" id="2527969"/>
    <lineage>
        <taxon>Bacteria</taxon>
        <taxon>Pseudomonadati</taxon>
        <taxon>Planctomycetota</taxon>
        <taxon>Planctomycetia</taxon>
        <taxon>Planctomycetales</taxon>
        <taxon>Planctomycetaceae</taxon>
        <taxon>Rubinisphaera</taxon>
    </lineage>
</organism>
<gene>
    <name evidence="2" type="ORF">Pan54_47850</name>
</gene>
<dbReference type="RefSeq" id="WP_146505776.1">
    <property type="nucleotide sequence ID" value="NZ_SJPG01000001.1"/>
</dbReference>
<sequence>MRTTAAGFDRLSPVMACDPHPPIFFLSRITDRKLLFLGTLATLSVALSIALTITVHEQLIWKQQVSPRQQQFYWQRVGFVILTTVEVPMIELTSLSMIVLVWIFAGRKKH</sequence>
<comment type="caution">
    <text evidence="2">The sequence shown here is derived from an EMBL/GenBank/DDBJ whole genome shotgun (WGS) entry which is preliminary data.</text>
</comment>
<keyword evidence="1" id="KW-0812">Transmembrane</keyword>